<accession>A0ABY5ELM6</accession>
<sequence length="137" mass="14619">MSSSRANIIGMKVHCNACEKEFPVGKKQQTLLREDHPIACKGCKGCKAELVISAVEKQRFLGFDNPAKPMMLAMMLSGLLSVCVFGGTFLGFLKSDTLVLLAVVVLIGSNLILGPMIRSATKPLMVNLDPQGTPAAV</sequence>
<dbReference type="RefSeq" id="WP_152980888.1">
    <property type="nucleotide sequence ID" value="NZ_CP101125.1"/>
</dbReference>
<keyword evidence="1" id="KW-1133">Transmembrane helix</keyword>
<dbReference type="EMBL" id="CP101125">
    <property type="protein sequence ID" value="UTO16211.1"/>
    <property type="molecule type" value="Genomic_DNA"/>
</dbReference>
<proteinExistence type="predicted"/>
<dbReference type="Proteomes" id="UP001059607">
    <property type="component" value="Chromosome"/>
</dbReference>
<keyword evidence="3" id="KW-1185">Reference proteome</keyword>
<evidence type="ECO:0008006" key="4">
    <source>
        <dbReference type="Google" id="ProtNLM"/>
    </source>
</evidence>
<keyword evidence="1" id="KW-0812">Transmembrane</keyword>
<evidence type="ECO:0000313" key="3">
    <source>
        <dbReference type="Proteomes" id="UP001059607"/>
    </source>
</evidence>
<name>A0ABY5ELM6_9PSED</name>
<feature type="transmembrane region" description="Helical" evidence="1">
    <location>
        <begin position="98"/>
        <end position="117"/>
    </location>
</feature>
<keyword evidence="1" id="KW-0472">Membrane</keyword>
<gene>
    <name evidence="2" type="ORF">NK667_07645</name>
</gene>
<evidence type="ECO:0000313" key="2">
    <source>
        <dbReference type="EMBL" id="UTO16211.1"/>
    </source>
</evidence>
<evidence type="ECO:0000256" key="1">
    <source>
        <dbReference type="SAM" id="Phobius"/>
    </source>
</evidence>
<reference evidence="2" key="1">
    <citation type="submission" date="2022-07" db="EMBL/GenBank/DDBJ databases">
        <title>Pseudomonas nunamit sp. nov. an antifungal species isolated from Greenland.</title>
        <authorList>
            <person name="Ntana F."/>
            <person name="Hennessy R.C."/>
            <person name="Zervas A."/>
            <person name="Stougaard P."/>
        </authorList>
    </citation>
    <scope>NUCLEOTIDE SEQUENCE</scope>
    <source>
        <strain evidence="2">In5</strain>
    </source>
</reference>
<organism evidence="2 3">
    <name type="scientific">Pseudomonas nunensis</name>
    <dbReference type="NCBI Taxonomy" id="2961896"/>
    <lineage>
        <taxon>Bacteria</taxon>
        <taxon>Pseudomonadati</taxon>
        <taxon>Pseudomonadota</taxon>
        <taxon>Gammaproteobacteria</taxon>
        <taxon>Pseudomonadales</taxon>
        <taxon>Pseudomonadaceae</taxon>
        <taxon>Pseudomonas</taxon>
    </lineage>
</organism>
<feature type="transmembrane region" description="Helical" evidence="1">
    <location>
        <begin position="71"/>
        <end position="92"/>
    </location>
</feature>
<protein>
    <recommendedName>
        <fullName evidence="4">Cxxc_20_cxxc protein</fullName>
    </recommendedName>
</protein>